<evidence type="ECO:0000313" key="1">
    <source>
        <dbReference type="EMBL" id="MBJ7603095.1"/>
    </source>
</evidence>
<comment type="caution">
    <text evidence="1">The sequence shown here is derived from an EMBL/GenBank/DDBJ whole genome shotgun (WGS) entry which is preliminary data.</text>
</comment>
<protein>
    <submittedName>
        <fullName evidence="1">Uncharacterized protein</fullName>
    </submittedName>
</protein>
<sequence>MTEPGRSLDSRWDPWGQTQKVESVECQGVELRVGSRVVLRPSGRADIFDLELAGRNAVVQAIEEDFDDQLHVAVVLDDDPGRDLGHLRQPGHRFFFKPAELEPIQ</sequence>
<gene>
    <name evidence="1" type="ORF">JF888_07905</name>
</gene>
<reference evidence="1 2" key="1">
    <citation type="submission" date="2020-10" db="EMBL/GenBank/DDBJ databases">
        <title>Ca. Dormibacterota MAGs.</title>
        <authorList>
            <person name="Montgomery K."/>
        </authorList>
    </citation>
    <scope>NUCLEOTIDE SEQUENCE [LARGE SCALE GENOMIC DNA]</scope>
    <source>
        <strain evidence="1">SC8811_S16_3</strain>
    </source>
</reference>
<dbReference type="EMBL" id="JAEKNQ010000031">
    <property type="protein sequence ID" value="MBJ7603095.1"/>
    <property type="molecule type" value="Genomic_DNA"/>
</dbReference>
<proteinExistence type="predicted"/>
<dbReference type="RefSeq" id="WP_338178518.1">
    <property type="nucleotide sequence ID" value="NZ_JAEKNQ010000031.1"/>
</dbReference>
<organism evidence="1 2">
    <name type="scientific">Candidatus Dormiibacter inghamiae</name>
    <dbReference type="NCBI Taxonomy" id="3127013"/>
    <lineage>
        <taxon>Bacteria</taxon>
        <taxon>Bacillati</taxon>
        <taxon>Candidatus Dormiibacterota</taxon>
        <taxon>Candidatus Dormibacteria</taxon>
        <taxon>Candidatus Dormibacterales</taxon>
        <taxon>Candidatus Dormibacteraceae</taxon>
        <taxon>Candidatus Dormiibacter</taxon>
    </lineage>
</organism>
<evidence type="ECO:0000313" key="2">
    <source>
        <dbReference type="Proteomes" id="UP000620075"/>
    </source>
</evidence>
<dbReference type="AlphaFoldDB" id="A0A934N701"/>
<name>A0A934N701_9BACT</name>
<accession>A0A934N701</accession>
<dbReference type="Proteomes" id="UP000620075">
    <property type="component" value="Unassembled WGS sequence"/>
</dbReference>